<dbReference type="InterPro" id="IPR032719">
    <property type="entry name" value="WbsX"/>
</dbReference>
<evidence type="ECO:0000313" key="1">
    <source>
        <dbReference type="EMBL" id="MEF2967309.1"/>
    </source>
</evidence>
<accession>A0ABU7VU67</accession>
<dbReference type="Proteomes" id="UP001306950">
    <property type="component" value="Unassembled WGS sequence"/>
</dbReference>
<dbReference type="EMBL" id="JAZHPZ010000007">
    <property type="protein sequence ID" value="MEF2967309.1"/>
    <property type="molecule type" value="Genomic_DNA"/>
</dbReference>
<dbReference type="CDD" id="cd11579">
    <property type="entry name" value="Glyco_tran_WbsX"/>
    <property type="match status" value="1"/>
</dbReference>
<dbReference type="RefSeq" id="WP_331847524.1">
    <property type="nucleotide sequence ID" value="NZ_JAZHPZ010000007.1"/>
</dbReference>
<evidence type="ECO:0000313" key="2">
    <source>
        <dbReference type="Proteomes" id="UP001306950"/>
    </source>
</evidence>
<sequence length="354" mass="41598">MKLIAFHLPQFHRIVENDAWWGTGFTEWTNTSKARPLYPGHRQPKVPYENYYYNLTDSSARHWQALLAQSYGIYGFCYYHYWFNGKQLLEQPLKQILRLGAPDLPFCLSWANESWTRKWDGGPHQILMEQTYGDENEWTQHFYELLTAFRDERYIRVDGKPLFVIYRPGDIPRCTEMLDCWNRLARQNGLNGIYFVRTLGGFPLTNPDGFDADVEFEPHYTFAHSDSKYIFRSIKAENGQDHLVTNYDHLWELILGRFPHGAEEGRKIIPGAFVNWDNTPRLGIRGSSTVAATPEKFEKYLSRQIERAQTVFKSDYLFINAWNEWAEGAYLEPDQHSRFGYLEAVRNALKGKHL</sequence>
<dbReference type="Pfam" id="PF14307">
    <property type="entry name" value="Glyco_tran_WbsX"/>
    <property type="match status" value="1"/>
</dbReference>
<keyword evidence="2" id="KW-1185">Reference proteome</keyword>
<name>A0ABU7VU67_9BACL</name>
<dbReference type="PANTHER" id="PTHR41244:SF1">
    <property type="entry name" value="GLYCOSYLTRANSFERASE"/>
    <property type="match status" value="1"/>
</dbReference>
<dbReference type="Gene3D" id="3.20.20.80">
    <property type="entry name" value="Glycosidases"/>
    <property type="match status" value="1"/>
</dbReference>
<comment type="caution">
    <text evidence="1">The sequence shown here is derived from an EMBL/GenBank/DDBJ whole genome shotgun (WGS) entry which is preliminary data.</text>
</comment>
<organism evidence="1 2">
    <name type="scientific">Paenibacillus haidiansis</name>
    <dbReference type="NCBI Taxonomy" id="1574488"/>
    <lineage>
        <taxon>Bacteria</taxon>
        <taxon>Bacillati</taxon>
        <taxon>Bacillota</taxon>
        <taxon>Bacilli</taxon>
        <taxon>Bacillales</taxon>
        <taxon>Paenibacillaceae</taxon>
        <taxon>Paenibacillus</taxon>
    </lineage>
</organism>
<dbReference type="PANTHER" id="PTHR41244">
    <property type="entry name" value="RHAMNAN SYNTHESIS F"/>
    <property type="match status" value="1"/>
</dbReference>
<gene>
    <name evidence="1" type="ORF">V3851_15835</name>
</gene>
<reference evidence="1 2" key="1">
    <citation type="submission" date="2024-02" db="EMBL/GenBank/DDBJ databases">
        <title>A nitrogen-fixing paenibacillus bacterium.</title>
        <authorList>
            <person name="Zhang W.L."/>
            <person name="Chen S.F."/>
        </authorList>
    </citation>
    <scope>NUCLEOTIDE SEQUENCE [LARGE SCALE GENOMIC DNA]</scope>
    <source>
        <strain evidence="1 2">M1</strain>
    </source>
</reference>
<protein>
    <submittedName>
        <fullName evidence="1">Glycoside hydrolase family 99-like domain-containing protein</fullName>
    </submittedName>
</protein>
<proteinExistence type="predicted"/>